<protein>
    <submittedName>
        <fullName evidence="2">Uncharacterized protein</fullName>
    </submittedName>
</protein>
<reference evidence="2" key="1">
    <citation type="submission" date="2020-11" db="EMBL/GenBank/DDBJ databases">
        <authorList>
            <consortium name="DOE Joint Genome Institute"/>
            <person name="Ahrendt S."/>
            <person name="Riley R."/>
            <person name="Andreopoulos W."/>
            <person name="Labutti K."/>
            <person name="Pangilinan J."/>
            <person name="Ruiz-Duenas F.J."/>
            <person name="Barrasa J.M."/>
            <person name="Sanchez-Garcia M."/>
            <person name="Camarero S."/>
            <person name="Miyauchi S."/>
            <person name="Serrano A."/>
            <person name="Linde D."/>
            <person name="Babiker R."/>
            <person name="Drula E."/>
            <person name="Ayuso-Fernandez I."/>
            <person name="Pacheco R."/>
            <person name="Padilla G."/>
            <person name="Ferreira P."/>
            <person name="Barriuso J."/>
            <person name="Kellner H."/>
            <person name="Castanera R."/>
            <person name="Alfaro M."/>
            <person name="Ramirez L."/>
            <person name="Pisabarro A.G."/>
            <person name="Kuo A."/>
            <person name="Tritt A."/>
            <person name="Lipzen A."/>
            <person name="He G."/>
            <person name="Yan M."/>
            <person name="Ng V."/>
            <person name="Cullen D."/>
            <person name="Martin F."/>
            <person name="Rosso M.-N."/>
            <person name="Henrissat B."/>
            <person name="Hibbett D."/>
            <person name="Martinez A.T."/>
            <person name="Grigoriev I.V."/>
        </authorList>
    </citation>
    <scope>NUCLEOTIDE SEQUENCE</scope>
    <source>
        <strain evidence="2">CBS 506.95</strain>
    </source>
</reference>
<gene>
    <name evidence="2" type="ORF">CPB83DRAFT_911490</name>
</gene>
<dbReference type="Proteomes" id="UP000807306">
    <property type="component" value="Unassembled WGS sequence"/>
</dbReference>
<name>A0A9P6JIC0_9AGAR</name>
<evidence type="ECO:0000256" key="1">
    <source>
        <dbReference type="SAM" id="MobiDB-lite"/>
    </source>
</evidence>
<evidence type="ECO:0000313" key="3">
    <source>
        <dbReference type="Proteomes" id="UP000807306"/>
    </source>
</evidence>
<dbReference type="EMBL" id="MU157957">
    <property type="protein sequence ID" value="KAF9522167.1"/>
    <property type="molecule type" value="Genomic_DNA"/>
</dbReference>
<keyword evidence="3" id="KW-1185">Reference proteome</keyword>
<feature type="region of interest" description="Disordered" evidence="1">
    <location>
        <begin position="15"/>
        <end position="131"/>
    </location>
</feature>
<dbReference type="AlphaFoldDB" id="A0A9P6JIC0"/>
<organism evidence="2 3">
    <name type="scientific">Crepidotus variabilis</name>
    <dbReference type="NCBI Taxonomy" id="179855"/>
    <lineage>
        <taxon>Eukaryota</taxon>
        <taxon>Fungi</taxon>
        <taxon>Dikarya</taxon>
        <taxon>Basidiomycota</taxon>
        <taxon>Agaricomycotina</taxon>
        <taxon>Agaricomycetes</taxon>
        <taxon>Agaricomycetidae</taxon>
        <taxon>Agaricales</taxon>
        <taxon>Agaricineae</taxon>
        <taxon>Crepidotaceae</taxon>
        <taxon>Crepidotus</taxon>
    </lineage>
</organism>
<proteinExistence type="predicted"/>
<feature type="compositionally biased region" description="Basic and acidic residues" evidence="1">
    <location>
        <begin position="51"/>
        <end position="69"/>
    </location>
</feature>
<evidence type="ECO:0000313" key="2">
    <source>
        <dbReference type="EMBL" id="KAF9522167.1"/>
    </source>
</evidence>
<comment type="caution">
    <text evidence="2">The sequence shown here is derived from an EMBL/GenBank/DDBJ whole genome shotgun (WGS) entry which is preliminary data.</text>
</comment>
<sequence length="145" mass="15904">MSNIIHSLKDKLTHHHEHNETASNAHSHPQAAPSTGVVAESAVLSGSGRSHPVEHDVHQGRLDHDDLSTEQRSPNNSHNGPHPTRLTNNPADAMNNSGVQPFIAKDPYYSPDKHHPQVSQAVPEPSPMTINDNTMARQSEMAFRK</sequence>
<feature type="compositionally biased region" description="Polar residues" evidence="1">
    <location>
        <begin position="70"/>
        <end position="99"/>
    </location>
</feature>
<accession>A0A9P6JIC0</accession>